<proteinExistence type="predicted"/>
<name>F2NGR4_DESAR</name>
<keyword evidence="2" id="KW-1185">Reference proteome</keyword>
<reference evidence="1 2" key="1">
    <citation type="journal article" date="2011" name="Stand. Genomic Sci.">
        <title>Complete genome sequence of the acetate-degrading sulfate reducer Desulfobacca acetoxidans type strain (ASRB2).</title>
        <authorList>
            <person name="Goker M."/>
            <person name="Teshima H."/>
            <person name="Lapidus A."/>
            <person name="Nolan M."/>
            <person name="Lucas S."/>
            <person name="Hammon N."/>
            <person name="Deshpande S."/>
            <person name="Cheng J.F."/>
            <person name="Tapia R."/>
            <person name="Han C."/>
            <person name="Goodwin L."/>
            <person name="Pitluck S."/>
            <person name="Huntemann M."/>
            <person name="Liolios K."/>
            <person name="Ivanova N."/>
            <person name="Pagani I."/>
            <person name="Mavromatis K."/>
            <person name="Ovchinikova G."/>
            <person name="Pati A."/>
            <person name="Chen A."/>
            <person name="Palaniappan K."/>
            <person name="Land M."/>
            <person name="Hauser L."/>
            <person name="Brambilla E.M."/>
            <person name="Rohde M."/>
            <person name="Spring S."/>
            <person name="Detter J.C."/>
            <person name="Woyke T."/>
            <person name="Bristow J."/>
            <person name="Eisen J.A."/>
            <person name="Markowitz V."/>
            <person name="Hugenholtz P."/>
            <person name="Kyrpides N.C."/>
            <person name="Klenk H.P."/>
        </authorList>
    </citation>
    <scope>NUCLEOTIDE SEQUENCE [LARGE SCALE GENOMIC DNA]</scope>
    <source>
        <strain evidence="2">ATCC 700848 / DSM 11109 / ASRB2</strain>
    </source>
</reference>
<protein>
    <submittedName>
        <fullName evidence="1">Uncharacterized protein</fullName>
    </submittedName>
</protein>
<dbReference type="OrthoDB" id="332175at2"/>
<dbReference type="Proteomes" id="UP000000483">
    <property type="component" value="Chromosome"/>
</dbReference>
<evidence type="ECO:0000313" key="2">
    <source>
        <dbReference type="Proteomes" id="UP000000483"/>
    </source>
</evidence>
<dbReference type="AlphaFoldDB" id="F2NGR4"/>
<dbReference type="STRING" id="880072.Desac_0806"/>
<dbReference type="KEGG" id="dao:Desac_0806"/>
<sequence length="120" mass="12914">MKRNRLILIFGIMFICVWANPALAGDVGYRFRPSKFNLKSDALPRSGIVFFDAVVGRPLGLATTIAGTGIYVATLPMTLPTGSAGEAGWELVARPGGWTFVRPIAEEDDRFDEKGLTGGP</sequence>
<accession>F2NGR4</accession>
<gene>
    <name evidence="1" type="ordered locus">Desac_0806</name>
</gene>
<dbReference type="RefSeq" id="WP_013705798.1">
    <property type="nucleotide sequence ID" value="NC_015388.1"/>
</dbReference>
<dbReference type="HOGENOM" id="CLU_2045863_0_0_7"/>
<evidence type="ECO:0000313" key="1">
    <source>
        <dbReference type="EMBL" id="AEB08685.1"/>
    </source>
</evidence>
<dbReference type="EMBL" id="CP002629">
    <property type="protein sequence ID" value="AEB08685.1"/>
    <property type="molecule type" value="Genomic_DNA"/>
</dbReference>
<organism evidence="1 2">
    <name type="scientific">Desulfobacca acetoxidans (strain ATCC 700848 / DSM 11109 / ASRB2)</name>
    <dbReference type="NCBI Taxonomy" id="880072"/>
    <lineage>
        <taxon>Bacteria</taxon>
        <taxon>Pseudomonadati</taxon>
        <taxon>Thermodesulfobacteriota</taxon>
        <taxon>Desulfobaccia</taxon>
        <taxon>Desulfobaccales</taxon>
        <taxon>Desulfobaccaceae</taxon>
        <taxon>Desulfobacca</taxon>
    </lineage>
</organism>
<reference evidence="2" key="2">
    <citation type="submission" date="2011-03" db="EMBL/GenBank/DDBJ databases">
        <title>The complete genome of Desulfobacca acetoxidans DSM 11109.</title>
        <authorList>
            <consortium name="US DOE Joint Genome Institute (JGI-PGF)"/>
            <person name="Lucas S."/>
            <person name="Copeland A."/>
            <person name="Lapidus A."/>
            <person name="Bruce D."/>
            <person name="Goodwin L."/>
            <person name="Pitluck S."/>
            <person name="Peters L."/>
            <person name="Kyrpides N."/>
            <person name="Mavromatis K."/>
            <person name="Ivanova N."/>
            <person name="Ovchinnikova G."/>
            <person name="Teshima H."/>
            <person name="Detter J.C."/>
            <person name="Han C."/>
            <person name="Land M."/>
            <person name="Hauser L."/>
            <person name="Markowitz V."/>
            <person name="Cheng J.-F."/>
            <person name="Hugenholtz P."/>
            <person name="Woyke T."/>
            <person name="Wu D."/>
            <person name="Spring S."/>
            <person name="Schueler E."/>
            <person name="Brambilla E."/>
            <person name="Klenk H.-P."/>
            <person name="Eisen J.A."/>
        </authorList>
    </citation>
    <scope>NUCLEOTIDE SEQUENCE [LARGE SCALE GENOMIC DNA]</scope>
    <source>
        <strain evidence="2">ATCC 700848 / DSM 11109 / ASRB2</strain>
    </source>
</reference>